<dbReference type="Pfam" id="PF00226">
    <property type="entry name" value="DnaJ"/>
    <property type="match status" value="1"/>
</dbReference>
<accession>A0A2R5GC75</accession>
<dbReference type="InterPro" id="IPR051964">
    <property type="entry name" value="Chaperone_stress_response"/>
</dbReference>
<keyword evidence="5" id="KW-0175">Coiled coil</keyword>
<dbReference type="InterPro" id="IPR036869">
    <property type="entry name" value="J_dom_sf"/>
</dbReference>
<sequence>MASSAGRTMRCHYDVLEVSRTADADELKKQYRKMALRWHPDKNRDNLEEAEHRIKEINAAYEVLNDPNERAWYDDHRDAILRGGDGTAGADGTESPTVNLWAYFRSSCFEGFDDDEKGFYAVYGRAFTEIMRVERESGVGEPAAMPAFGNSKTSDKDVESFYGRWSGFISKLSFGWADLYNPNEAVNRYQRRLIDKENRKARDMERRAYNEQVRNLVGYIKKRDKRVLKLELNRQKERERREKERLAALDEKKRLRREAREQWREHYEEDIAQQLAEAEASGERLFRLADEDAKATNEARAHAEAQDEIVVWHCDACSKDFKSEKQLRNHENSKKHKEALKKLQLRMQREEEMLQALLAQEEAENADAAESDAGESTDEEPGAAPKASEDAQASKNVADNGVDTANKDGGADSSNGDGSDDNDSDNSDSDSDSDADFGAFGKFVQESSDEEDDGEDEEGEGEEDEGEDDEKDKVDENNAKDAAEQEGEHISSEDGPNQQSEGVSPPEAPTAQPTKAHKSKAKKQNKSSGQSDSKTEHLCVVCNTYFTSRNKLFQHIKATNHAVAPDAVKSVMEDSDAVRGGRRKGKAKKGRR</sequence>
<reference evidence="9 10" key="1">
    <citation type="submission" date="2017-12" db="EMBL/GenBank/DDBJ databases">
        <title>Sequencing, de novo assembly and annotation of complete genome of a new Thraustochytrid species, strain FCC1311.</title>
        <authorList>
            <person name="Sedici K."/>
            <person name="Godart F."/>
            <person name="Aiese Cigliano R."/>
            <person name="Sanseverino W."/>
            <person name="Barakat M."/>
            <person name="Ortet P."/>
            <person name="Marechal E."/>
            <person name="Cagnac O."/>
            <person name="Amato A."/>
        </authorList>
    </citation>
    <scope>NUCLEOTIDE SEQUENCE [LARGE SCALE GENOMIC DNA]</scope>
</reference>
<dbReference type="SMART" id="SM00355">
    <property type="entry name" value="ZnF_C2H2"/>
    <property type="match status" value="2"/>
</dbReference>
<dbReference type="GO" id="GO:0003676">
    <property type="term" value="F:nucleic acid binding"/>
    <property type="evidence" value="ECO:0007669"/>
    <property type="project" value="InterPro"/>
</dbReference>
<dbReference type="PROSITE" id="PS50157">
    <property type="entry name" value="ZINC_FINGER_C2H2_2"/>
    <property type="match status" value="1"/>
</dbReference>
<keyword evidence="1" id="KW-0479">Metal-binding</keyword>
<keyword evidence="2 4" id="KW-0863">Zinc-finger</keyword>
<feature type="compositionally biased region" description="Acidic residues" evidence="6">
    <location>
        <begin position="418"/>
        <end position="435"/>
    </location>
</feature>
<dbReference type="InterPro" id="IPR013087">
    <property type="entry name" value="Znf_C2H2_type"/>
</dbReference>
<evidence type="ECO:0000256" key="4">
    <source>
        <dbReference type="PROSITE-ProRule" id="PRU00042"/>
    </source>
</evidence>
<dbReference type="FunFam" id="1.10.287.110:FF:000046">
    <property type="entry name" value="dnaJ homolog subfamily C member 21"/>
    <property type="match status" value="1"/>
</dbReference>
<feature type="domain" description="C2H2-type" evidence="8">
    <location>
        <begin position="312"/>
        <end position="336"/>
    </location>
</feature>
<evidence type="ECO:0000256" key="3">
    <source>
        <dbReference type="ARBA" id="ARBA00022833"/>
    </source>
</evidence>
<protein>
    <submittedName>
        <fullName evidence="9">DnaJ-like subfamily C member 21</fullName>
    </submittedName>
</protein>
<feature type="compositionally biased region" description="Acidic residues" evidence="6">
    <location>
        <begin position="361"/>
        <end position="381"/>
    </location>
</feature>
<dbReference type="SMART" id="SM00451">
    <property type="entry name" value="ZnF_U1"/>
    <property type="match status" value="2"/>
</dbReference>
<dbReference type="Pfam" id="PF12171">
    <property type="entry name" value="zf-C2H2_jaz"/>
    <property type="match status" value="1"/>
</dbReference>
<dbReference type="InterPro" id="IPR054076">
    <property type="entry name" value="ZUO1-like_ZHD"/>
</dbReference>
<feature type="region of interest" description="Disordered" evidence="6">
    <location>
        <begin position="572"/>
        <end position="592"/>
    </location>
</feature>
<keyword evidence="3" id="KW-0862">Zinc</keyword>
<dbReference type="Pfam" id="PF21884">
    <property type="entry name" value="ZUO1-like_ZHD"/>
    <property type="match status" value="1"/>
</dbReference>
<feature type="domain" description="J" evidence="7">
    <location>
        <begin position="11"/>
        <end position="77"/>
    </location>
</feature>
<feature type="region of interest" description="Disordered" evidence="6">
    <location>
        <begin position="352"/>
        <end position="537"/>
    </location>
</feature>
<feature type="compositionally biased region" description="Acidic residues" evidence="6">
    <location>
        <begin position="447"/>
        <end position="470"/>
    </location>
</feature>
<dbReference type="AlphaFoldDB" id="A0A2R5GC75"/>
<evidence type="ECO:0000313" key="10">
    <source>
        <dbReference type="Proteomes" id="UP000241890"/>
    </source>
</evidence>
<dbReference type="CDD" id="cd06257">
    <property type="entry name" value="DnaJ"/>
    <property type="match status" value="1"/>
</dbReference>
<dbReference type="EMBL" id="BEYU01000037">
    <property type="protein sequence ID" value="GBG27919.1"/>
    <property type="molecule type" value="Genomic_DNA"/>
</dbReference>
<comment type="caution">
    <text evidence="9">The sequence shown here is derived from an EMBL/GenBank/DDBJ whole genome shotgun (WGS) entry which is preliminary data.</text>
</comment>
<dbReference type="InParanoid" id="A0A2R5GC75"/>
<dbReference type="OrthoDB" id="10250354at2759"/>
<dbReference type="GO" id="GO:0005737">
    <property type="term" value="C:cytoplasm"/>
    <property type="evidence" value="ECO:0007669"/>
    <property type="project" value="TreeGrafter"/>
</dbReference>
<dbReference type="SMART" id="SM00271">
    <property type="entry name" value="DnaJ"/>
    <property type="match status" value="1"/>
</dbReference>
<evidence type="ECO:0000256" key="5">
    <source>
        <dbReference type="SAM" id="Coils"/>
    </source>
</evidence>
<dbReference type="InterPro" id="IPR001623">
    <property type="entry name" value="DnaJ_domain"/>
</dbReference>
<evidence type="ECO:0000256" key="1">
    <source>
        <dbReference type="ARBA" id="ARBA00022723"/>
    </source>
</evidence>
<dbReference type="InterPro" id="IPR022755">
    <property type="entry name" value="Znf_C2H2_jaz"/>
</dbReference>
<dbReference type="InterPro" id="IPR036236">
    <property type="entry name" value="Znf_C2H2_sf"/>
</dbReference>
<dbReference type="InterPro" id="IPR003604">
    <property type="entry name" value="Matrin/U1-like-C_Znf_C2H2"/>
</dbReference>
<evidence type="ECO:0000259" key="8">
    <source>
        <dbReference type="PROSITE" id="PS50157"/>
    </source>
</evidence>
<feature type="compositionally biased region" description="Basic residues" evidence="6">
    <location>
        <begin position="515"/>
        <end position="525"/>
    </location>
</feature>
<keyword evidence="10" id="KW-1185">Reference proteome</keyword>
<dbReference type="Gene3D" id="3.30.160.60">
    <property type="entry name" value="Classic Zinc Finger"/>
    <property type="match status" value="1"/>
</dbReference>
<dbReference type="GO" id="GO:0008270">
    <property type="term" value="F:zinc ion binding"/>
    <property type="evidence" value="ECO:0007669"/>
    <property type="project" value="UniProtKB-KW"/>
</dbReference>
<evidence type="ECO:0000259" key="7">
    <source>
        <dbReference type="PROSITE" id="PS50076"/>
    </source>
</evidence>
<dbReference type="Proteomes" id="UP000241890">
    <property type="component" value="Unassembled WGS sequence"/>
</dbReference>
<evidence type="ECO:0000313" key="9">
    <source>
        <dbReference type="EMBL" id="GBG27919.1"/>
    </source>
</evidence>
<name>A0A2R5GC75_9STRA</name>
<dbReference type="PROSITE" id="PS50076">
    <property type="entry name" value="DNAJ_2"/>
    <property type="match status" value="1"/>
</dbReference>
<evidence type="ECO:0000256" key="2">
    <source>
        <dbReference type="ARBA" id="ARBA00022771"/>
    </source>
</evidence>
<gene>
    <name evidence="9" type="ORF">FCC1311_041422</name>
</gene>
<dbReference type="PANTHER" id="PTHR44029:SF1">
    <property type="entry name" value="DNAJ HOMOLOG SUBFAMILY C MEMBER 21"/>
    <property type="match status" value="1"/>
</dbReference>
<feature type="compositionally biased region" description="Basic residues" evidence="6">
    <location>
        <begin position="580"/>
        <end position="592"/>
    </location>
</feature>
<proteinExistence type="predicted"/>
<dbReference type="PROSITE" id="PS00028">
    <property type="entry name" value="ZINC_FINGER_C2H2_1"/>
    <property type="match status" value="2"/>
</dbReference>
<feature type="coiled-coil region" evidence="5">
    <location>
        <begin position="225"/>
        <end position="258"/>
    </location>
</feature>
<dbReference type="PRINTS" id="PR00625">
    <property type="entry name" value="JDOMAIN"/>
</dbReference>
<dbReference type="SUPFAM" id="SSF57667">
    <property type="entry name" value="beta-beta-alpha zinc fingers"/>
    <property type="match status" value="1"/>
</dbReference>
<organism evidence="9 10">
    <name type="scientific">Hondaea fermentalgiana</name>
    <dbReference type="NCBI Taxonomy" id="2315210"/>
    <lineage>
        <taxon>Eukaryota</taxon>
        <taxon>Sar</taxon>
        <taxon>Stramenopiles</taxon>
        <taxon>Bigyra</taxon>
        <taxon>Labyrinthulomycetes</taxon>
        <taxon>Thraustochytrida</taxon>
        <taxon>Thraustochytriidae</taxon>
        <taxon>Hondaea</taxon>
    </lineage>
</organism>
<evidence type="ECO:0000256" key="6">
    <source>
        <dbReference type="SAM" id="MobiDB-lite"/>
    </source>
</evidence>
<dbReference type="Gene3D" id="1.10.287.110">
    <property type="entry name" value="DnaJ domain"/>
    <property type="match status" value="1"/>
</dbReference>
<dbReference type="PANTHER" id="PTHR44029">
    <property type="entry name" value="DNAJ HOMOLOG SUBFAMILY C MEMBER 21"/>
    <property type="match status" value="1"/>
</dbReference>
<feature type="compositionally biased region" description="Basic and acidic residues" evidence="6">
    <location>
        <begin position="471"/>
        <end position="492"/>
    </location>
</feature>
<dbReference type="SUPFAM" id="SSF46565">
    <property type="entry name" value="Chaperone J-domain"/>
    <property type="match status" value="1"/>
</dbReference>